<comment type="catalytic activity">
    <reaction evidence="6">
        <text>2 L-dopa + O2 = 2 L-dopaquinone + 2 H2O</text>
        <dbReference type="Rhea" id="RHEA:34287"/>
        <dbReference type="ChEBI" id="CHEBI:15377"/>
        <dbReference type="ChEBI" id="CHEBI:15379"/>
        <dbReference type="ChEBI" id="CHEBI:57504"/>
        <dbReference type="ChEBI" id="CHEBI:57924"/>
        <dbReference type="EC" id="1.14.18.1"/>
    </reaction>
</comment>
<dbReference type="InterPro" id="IPR002227">
    <property type="entry name" value="Tyrosinase_Cu-bd"/>
</dbReference>
<evidence type="ECO:0000256" key="2">
    <source>
        <dbReference type="ARBA" id="ARBA00011906"/>
    </source>
</evidence>
<dbReference type="Pfam" id="PF00264">
    <property type="entry name" value="Tyrosinase"/>
    <property type="match status" value="1"/>
</dbReference>
<keyword evidence="5" id="KW-0470">Melanin biosynthesis</keyword>
<dbReference type="EMBL" id="GU734554">
    <property type="protein sequence ID" value="ADJ38335.1"/>
    <property type="molecule type" value="mRNA"/>
</dbReference>
<comment type="catalytic activity">
    <reaction evidence="7">
        <text>L-tyrosine + O2 = L-dopaquinone + H2O</text>
        <dbReference type="Rhea" id="RHEA:18117"/>
        <dbReference type="ChEBI" id="CHEBI:15377"/>
        <dbReference type="ChEBI" id="CHEBI:15379"/>
        <dbReference type="ChEBI" id="CHEBI:57924"/>
        <dbReference type="ChEBI" id="CHEBI:58315"/>
        <dbReference type="EC" id="1.14.18.1"/>
    </reaction>
</comment>
<evidence type="ECO:0000256" key="3">
    <source>
        <dbReference type="ARBA" id="ARBA00022723"/>
    </source>
</evidence>
<evidence type="ECO:0000256" key="6">
    <source>
        <dbReference type="ARBA" id="ARBA00048233"/>
    </source>
</evidence>
<dbReference type="Gene3D" id="1.10.1280.10">
    <property type="entry name" value="Di-copper center containing domain from catechol oxidase"/>
    <property type="match status" value="1"/>
</dbReference>
<feature type="non-terminal residue" evidence="9">
    <location>
        <position position="1"/>
    </location>
</feature>
<organism evidence="9">
    <name type="scientific">uncultured fungus</name>
    <dbReference type="NCBI Taxonomy" id="175245"/>
    <lineage>
        <taxon>Eukaryota</taxon>
        <taxon>Fungi</taxon>
        <taxon>environmental samples</taxon>
    </lineage>
</organism>
<protein>
    <recommendedName>
        <fullName evidence="2">tyrosinase</fullName>
        <ecNumber evidence="2">1.14.18.1</ecNumber>
    </recommendedName>
</protein>
<dbReference type="AlphaFoldDB" id="D9CIE9"/>
<dbReference type="SUPFAM" id="SSF48056">
    <property type="entry name" value="Di-copper centre-containing domain"/>
    <property type="match status" value="1"/>
</dbReference>
<dbReference type="PANTHER" id="PTHR11474:SF76">
    <property type="entry name" value="SHKT DOMAIN-CONTAINING PROTEIN"/>
    <property type="match status" value="1"/>
</dbReference>
<dbReference type="GO" id="GO:0046872">
    <property type="term" value="F:metal ion binding"/>
    <property type="evidence" value="ECO:0007669"/>
    <property type="project" value="UniProtKB-KW"/>
</dbReference>
<feature type="domain" description="Tyrosinase copper-binding" evidence="8">
    <location>
        <begin position="1"/>
        <end position="163"/>
    </location>
</feature>
<dbReference type="GO" id="GO:0042438">
    <property type="term" value="P:melanin biosynthetic process"/>
    <property type="evidence" value="ECO:0007669"/>
    <property type="project" value="UniProtKB-KW"/>
</dbReference>
<evidence type="ECO:0000256" key="5">
    <source>
        <dbReference type="ARBA" id="ARBA00023101"/>
    </source>
</evidence>
<sequence>PYWDWAQDPEGDEGVYPSVLTQQSIDVEGPNGRQTIKNPLFDFQFQSVSQFPDSRFGVWKNTVRYPNTAASFGRANATPPSQNDLVAKQLMNSWTSYRDRLYNSLTQYHEYQYFANKAWIQPNAAAGYDSIESIHDQIHGLVGNGGHMAMIDYSAFDPIFFLH</sequence>
<dbReference type="InterPro" id="IPR050316">
    <property type="entry name" value="Tyrosinase/Hemocyanin"/>
</dbReference>
<evidence type="ECO:0000256" key="7">
    <source>
        <dbReference type="ARBA" id="ARBA00048881"/>
    </source>
</evidence>
<keyword evidence="3" id="KW-0479">Metal-binding</keyword>
<comment type="similarity">
    <text evidence="1">Belongs to the tyrosinase family.</text>
</comment>
<dbReference type="PANTHER" id="PTHR11474">
    <property type="entry name" value="TYROSINASE FAMILY MEMBER"/>
    <property type="match status" value="1"/>
</dbReference>
<dbReference type="GO" id="GO:0004503">
    <property type="term" value="F:tyrosinase activity"/>
    <property type="evidence" value="ECO:0007669"/>
    <property type="project" value="UniProtKB-EC"/>
</dbReference>
<accession>D9CIE9</accession>
<feature type="non-terminal residue" evidence="9">
    <location>
        <position position="163"/>
    </location>
</feature>
<reference evidence="9" key="1">
    <citation type="journal article" date="2010" name="PLoS ONE">
        <title>Fungi unearthed: transcripts encoding lignocellulolytic and chitinolytic enzymes in forest soil.</title>
        <authorList>
            <person name="Kellner H."/>
            <person name="Vandenbol M."/>
        </authorList>
    </citation>
    <scope>NUCLEOTIDE SEQUENCE</scope>
</reference>
<evidence type="ECO:0000256" key="1">
    <source>
        <dbReference type="ARBA" id="ARBA00009928"/>
    </source>
</evidence>
<dbReference type="InterPro" id="IPR008922">
    <property type="entry name" value="Di-copper_centre_dom_sf"/>
</dbReference>
<evidence type="ECO:0000256" key="4">
    <source>
        <dbReference type="ARBA" id="ARBA00023008"/>
    </source>
</evidence>
<evidence type="ECO:0000313" key="9">
    <source>
        <dbReference type="EMBL" id="ADJ38335.1"/>
    </source>
</evidence>
<name>D9CIE9_9FUNG</name>
<proteinExistence type="evidence at transcript level"/>
<keyword evidence="4" id="KW-0186">Copper</keyword>
<dbReference type="EC" id="1.14.18.1" evidence="2"/>
<evidence type="ECO:0000259" key="8">
    <source>
        <dbReference type="Pfam" id="PF00264"/>
    </source>
</evidence>